<gene>
    <name evidence="1" type="ORF">AB6D66_00510</name>
</gene>
<name>A0ABV4MQW3_9VIBR</name>
<keyword evidence="2" id="KW-1185">Reference proteome</keyword>
<comment type="caution">
    <text evidence="1">The sequence shown here is derived from an EMBL/GenBank/DDBJ whole genome shotgun (WGS) entry which is preliminary data.</text>
</comment>
<organism evidence="1 2">
    <name type="scientific">Vibrio pomeroyi</name>
    <dbReference type="NCBI Taxonomy" id="198832"/>
    <lineage>
        <taxon>Bacteria</taxon>
        <taxon>Pseudomonadati</taxon>
        <taxon>Pseudomonadota</taxon>
        <taxon>Gammaproteobacteria</taxon>
        <taxon>Vibrionales</taxon>
        <taxon>Vibrionaceae</taxon>
        <taxon>Vibrio</taxon>
    </lineage>
</organism>
<proteinExistence type="predicted"/>
<dbReference type="Proteomes" id="UP001570071">
    <property type="component" value="Unassembled WGS sequence"/>
</dbReference>
<evidence type="ECO:0000313" key="2">
    <source>
        <dbReference type="Proteomes" id="UP001570071"/>
    </source>
</evidence>
<reference evidence="1 2" key="1">
    <citation type="journal article" date="2024" name="ISME J.">
        <title>Tailless and filamentous prophages are predominant in marine Vibrio.</title>
        <authorList>
            <person name="Steensen K."/>
            <person name="Seneca J."/>
            <person name="Bartlau N."/>
            <person name="Yu X.A."/>
            <person name="Hussain F.A."/>
            <person name="Polz M.F."/>
        </authorList>
    </citation>
    <scope>NUCLEOTIDE SEQUENCE [LARGE SCALE GENOMIC DNA]</scope>
    <source>
        <strain evidence="1 2">10N.239.312.F12</strain>
    </source>
</reference>
<dbReference type="EMBL" id="JBFSSG010000001">
    <property type="protein sequence ID" value="MEZ8719526.1"/>
    <property type="molecule type" value="Genomic_DNA"/>
</dbReference>
<evidence type="ECO:0000313" key="1">
    <source>
        <dbReference type="EMBL" id="MEZ8719526.1"/>
    </source>
</evidence>
<protein>
    <submittedName>
        <fullName evidence="1">Uncharacterized protein</fullName>
    </submittedName>
</protein>
<accession>A0ABV4MQW3</accession>
<sequence>MKSKIKLIKLSVLAALAVSKQHPPLTGKAKLGKLMFSVRVVALGVSLAVMTPASAAPVTQEQTEQWQQDFQAQLKRQLGQQTNTIPTKSAMSPERMAQAIERVRHFATTEGAFQGHQIRKYCQKEMFQYCPGKHETDQALVLCLTAHSFQFGQQCKAVVNHGFQGEPTLTDTTHHDVLIPTGSRYYYISTDRSLGVALSRPSNYKGIAIKGKITWYDGGSIRSYVPMNTPVRYGLLTFAPNESIMLLPNGKIKQGMLYDNTSLGNQHFQAGTIISRGSDREPWVALN</sequence>
<dbReference type="RefSeq" id="WP_269337287.1">
    <property type="nucleotide sequence ID" value="NZ_JBFSSG010000001.1"/>
</dbReference>